<name>A0A074WXG3_9PEZI</name>
<sequence>MSLAFAIPMWLLLTYVLIACVSLTDRTVPLCVRQPPTQLRIREHQEHYQGIFLQAGIHSASPIPVLTLGSNTSSYQSTNNTIVFELISDSLGDLRLATGTEDSGVAPNDEQHNDTSNGLGEEPSTGDGKIAPASIGTIHPIVAHDAHSTPVRTMILRRMAKTQMIIPDMPPTRTTILAIPLIRTTILAMTVPARPKVSKSVWFPQPQKLQQKFKKHHTGR</sequence>
<gene>
    <name evidence="3" type="ORF">M436DRAFT_61444</name>
</gene>
<dbReference type="Proteomes" id="UP000027730">
    <property type="component" value="Unassembled WGS sequence"/>
</dbReference>
<proteinExistence type="predicted"/>
<dbReference type="EMBL" id="KL584704">
    <property type="protein sequence ID" value="KEQ76174.1"/>
    <property type="molecule type" value="Genomic_DNA"/>
</dbReference>
<dbReference type="AlphaFoldDB" id="A0A074WXG3"/>
<dbReference type="RefSeq" id="XP_013430326.1">
    <property type="nucleotide sequence ID" value="XM_013574872.1"/>
</dbReference>
<evidence type="ECO:0000256" key="1">
    <source>
        <dbReference type="SAM" id="MobiDB-lite"/>
    </source>
</evidence>
<evidence type="ECO:0000313" key="3">
    <source>
        <dbReference type="EMBL" id="KEQ76174.1"/>
    </source>
</evidence>
<dbReference type="GeneID" id="25413194"/>
<reference evidence="3 4" key="1">
    <citation type="journal article" date="2014" name="BMC Genomics">
        <title>Genome sequencing of four Aureobasidium pullulans varieties: biotechnological potential, stress tolerance, and description of new species.</title>
        <authorList>
            <person name="Gostin Ar C."/>
            <person name="Ohm R.A."/>
            <person name="Kogej T."/>
            <person name="Sonjak S."/>
            <person name="Turk M."/>
            <person name="Zajc J."/>
            <person name="Zalar P."/>
            <person name="Grube M."/>
            <person name="Sun H."/>
            <person name="Han J."/>
            <person name="Sharma A."/>
            <person name="Chiniquy J."/>
            <person name="Ngan C.Y."/>
            <person name="Lipzen A."/>
            <person name="Barry K."/>
            <person name="Grigoriev I.V."/>
            <person name="Gunde-Cimerman N."/>
        </authorList>
    </citation>
    <scope>NUCLEOTIDE SEQUENCE [LARGE SCALE GENOMIC DNA]</scope>
    <source>
        <strain evidence="3 4">CBS 147.97</strain>
    </source>
</reference>
<feature type="region of interest" description="Disordered" evidence="1">
    <location>
        <begin position="98"/>
        <end position="127"/>
    </location>
</feature>
<dbReference type="HOGENOM" id="CLU_1255749_0_0_1"/>
<evidence type="ECO:0000256" key="2">
    <source>
        <dbReference type="SAM" id="SignalP"/>
    </source>
</evidence>
<protein>
    <submittedName>
        <fullName evidence="3">Uncharacterized protein</fullName>
    </submittedName>
</protein>
<organism evidence="3 4">
    <name type="scientific">Aureobasidium namibiae CBS 147.97</name>
    <dbReference type="NCBI Taxonomy" id="1043004"/>
    <lineage>
        <taxon>Eukaryota</taxon>
        <taxon>Fungi</taxon>
        <taxon>Dikarya</taxon>
        <taxon>Ascomycota</taxon>
        <taxon>Pezizomycotina</taxon>
        <taxon>Dothideomycetes</taxon>
        <taxon>Dothideomycetidae</taxon>
        <taxon>Dothideales</taxon>
        <taxon>Saccotheciaceae</taxon>
        <taxon>Aureobasidium</taxon>
    </lineage>
</organism>
<feature type="signal peptide" evidence="2">
    <location>
        <begin position="1"/>
        <end position="19"/>
    </location>
</feature>
<keyword evidence="4" id="KW-1185">Reference proteome</keyword>
<evidence type="ECO:0000313" key="4">
    <source>
        <dbReference type="Proteomes" id="UP000027730"/>
    </source>
</evidence>
<feature type="chain" id="PRO_5001701824" evidence="2">
    <location>
        <begin position="20"/>
        <end position="220"/>
    </location>
</feature>
<keyword evidence="2" id="KW-0732">Signal</keyword>
<accession>A0A074WXG3</accession>